<dbReference type="Pfam" id="PF12679">
    <property type="entry name" value="ABC2_membrane_2"/>
    <property type="match status" value="1"/>
</dbReference>
<dbReference type="AlphaFoldDB" id="A0ABD5ZHM1"/>
<keyword evidence="3" id="KW-1185">Reference proteome</keyword>
<feature type="transmembrane region" description="Helical" evidence="1">
    <location>
        <begin position="123"/>
        <end position="152"/>
    </location>
</feature>
<name>A0ABD5ZHM1_9EURY</name>
<feature type="transmembrane region" description="Helical" evidence="1">
    <location>
        <begin position="158"/>
        <end position="182"/>
    </location>
</feature>
<dbReference type="PANTHER" id="PTHR37305">
    <property type="entry name" value="INTEGRAL MEMBRANE PROTEIN-RELATED"/>
    <property type="match status" value="1"/>
</dbReference>
<dbReference type="EMBL" id="JBHTAA010000005">
    <property type="protein sequence ID" value="MFC7204689.1"/>
    <property type="molecule type" value="Genomic_DNA"/>
</dbReference>
<protein>
    <submittedName>
        <fullName evidence="2">ABC transporter permease</fullName>
    </submittedName>
</protein>
<sequence>MRELDVARFEFAQRRRSIAIVSALLVATVGLTIAVFPSFEQAGVDFNELLQSYPEGLQAAFIGSVSDITSLDGYLVVELYQLVWLLIVGGYFAYSAGSLVAGEVDNRSAELVLVRPISRTRFVLGKFLAMVPTVALVDLVVLVSVLLGTALIDEELRLWRLLLVHFVGGLYLLACVSIGLLASAYFQRVRRAQGAALGAIFGTFFLDSLTTDTDYEFLGSLSLARYIDPGDLLILGEVDWDGVAVLVVATCLFVVLAAEVFERRDLS</sequence>
<dbReference type="RefSeq" id="WP_390224595.1">
    <property type="nucleotide sequence ID" value="NZ_JBHTAA010000005.1"/>
</dbReference>
<dbReference type="Proteomes" id="UP001596481">
    <property type="component" value="Unassembled WGS sequence"/>
</dbReference>
<proteinExistence type="predicted"/>
<organism evidence="2 3">
    <name type="scientific">Haloferax namakaokahaiae</name>
    <dbReference type="NCBI Taxonomy" id="1748331"/>
    <lineage>
        <taxon>Archaea</taxon>
        <taxon>Methanobacteriati</taxon>
        <taxon>Methanobacteriota</taxon>
        <taxon>Stenosarchaea group</taxon>
        <taxon>Halobacteria</taxon>
        <taxon>Halobacteriales</taxon>
        <taxon>Haloferacaceae</taxon>
        <taxon>Haloferax</taxon>
    </lineage>
</organism>
<keyword evidence="1" id="KW-0472">Membrane</keyword>
<gene>
    <name evidence="2" type="ORF">ACFQJC_14310</name>
</gene>
<feature type="transmembrane region" description="Helical" evidence="1">
    <location>
        <begin position="242"/>
        <end position="261"/>
    </location>
</feature>
<evidence type="ECO:0000256" key="1">
    <source>
        <dbReference type="SAM" id="Phobius"/>
    </source>
</evidence>
<keyword evidence="1" id="KW-1133">Transmembrane helix</keyword>
<keyword evidence="1" id="KW-0812">Transmembrane</keyword>
<feature type="transmembrane region" description="Helical" evidence="1">
    <location>
        <begin position="194"/>
        <end position="211"/>
    </location>
</feature>
<evidence type="ECO:0000313" key="3">
    <source>
        <dbReference type="Proteomes" id="UP001596481"/>
    </source>
</evidence>
<dbReference type="GO" id="GO:0005886">
    <property type="term" value="C:plasma membrane"/>
    <property type="evidence" value="ECO:0007669"/>
    <property type="project" value="UniProtKB-SubCell"/>
</dbReference>
<comment type="caution">
    <text evidence="2">The sequence shown here is derived from an EMBL/GenBank/DDBJ whole genome shotgun (WGS) entry which is preliminary data.</text>
</comment>
<feature type="transmembrane region" description="Helical" evidence="1">
    <location>
        <begin position="82"/>
        <end position="102"/>
    </location>
</feature>
<evidence type="ECO:0000313" key="2">
    <source>
        <dbReference type="EMBL" id="MFC7204689.1"/>
    </source>
</evidence>
<dbReference type="PANTHER" id="PTHR37305:SF1">
    <property type="entry name" value="MEMBRANE PROTEIN"/>
    <property type="match status" value="1"/>
</dbReference>
<reference evidence="2 3" key="1">
    <citation type="journal article" date="2019" name="Int. J. Syst. Evol. Microbiol.">
        <title>The Global Catalogue of Microorganisms (GCM) 10K type strain sequencing project: providing services to taxonomists for standard genome sequencing and annotation.</title>
        <authorList>
            <consortium name="The Broad Institute Genomics Platform"/>
            <consortium name="The Broad Institute Genome Sequencing Center for Infectious Disease"/>
            <person name="Wu L."/>
            <person name="Ma J."/>
        </authorList>
    </citation>
    <scope>NUCLEOTIDE SEQUENCE [LARGE SCALE GENOMIC DNA]</scope>
    <source>
        <strain evidence="2 3">DSM 29988</strain>
    </source>
</reference>
<accession>A0ABD5ZHM1</accession>
<feature type="transmembrane region" description="Helical" evidence="1">
    <location>
        <begin position="18"/>
        <end position="39"/>
    </location>
</feature>